<evidence type="ECO:0000313" key="2">
    <source>
        <dbReference type="EMBL" id="TLD02533.1"/>
    </source>
</evidence>
<dbReference type="Pfam" id="PF08821">
    <property type="entry name" value="CGGC"/>
    <property type="match status" value="1"/>
</dbReference>
<gene>
    <name evidence="2" type="ORF">DSM106044_00512</name>
</gene>
<dbReference type="Proteomes" id="UP000306509">
    <property type="component" value="Unassembled WGS sequence"/>
</dbReference>
<dbReference type="EMBL" id="QGQD01000012">
    <property type="protein sequence ID" value="TLD02533.1"/>
    <property type="molecule type" value="Genomic_DNA"/>
</dbReference>
<feature type="domain" description="CGGC" evidence="1">
    <location>
        <begin position="1"/>
        <end position="91"/>
    </location>
</feature>
<evidence type="ECO:0000313" key="3">
    <source>
        <dbReference type="Proteomes" id="UP000306509"/>
    </source>
</evidence>
<accession>A0A4U8QE51</accession>
<dbReference type="SMART" id="SM01078">
    <property type="entry name" value="CGGC"/>
    <property type="match status" value="1"/>
</dbReference>
<reference evidence="2 3" key="1">
    <citation type="journal article" date="2019" name="Anaerobe">
        <title>Detection of Robinsoniella peoriensis in multiple bone samples of a trauma patient.</title>
        <authorList>
            <person name="Schrottner P."/>
            <person name="Hartwich K."/>
            <person name="Bunk B."/>
            <person name="Schober I."/>
            <person name="Helbig S."/>
            <person name="Rudolph W.W."/>
            <person name="Gunzer F."/>
        </authorList>
    </citation>
    <scope>NUCLEOTIDE SEQUENCE [LARGE SCALE GENOMIC DNA]</scope>
    <source>
        <strain evidence="2 3">DSM 106044</strain>
    </source>
</reference>
<dbReference type="AlphaFoldDB" id="A0A4U8QE51"/>
<organism evidence="2 3">
    <name type="scientific">Robinsoniella peoriensis</name>
    <dbReference type="NCBI Taxonomy" id="180332"/>
    <lineage>
        <taxon>Bacteria</taxon>
        <taxon>Bacillati</taxon>
        <taxon>Bacillota</taxon>
        <taxon>Clostridia</taxon>
        <taxon>Lachnospirales</taxon>
        <taxon>Lachnospiraceae</taxon>
        <taxon>Robinsoniella</taxon>
    </lineage>
</organism>
<comment type="caution">
    <text evidence="2">The sequence shown here is derived from an EMBL/GenBank/DDBJ whole genome shotgun (WGS) entry which is preliminary data.</text>
</comment>
<dbReference type="InterPro" id="IPR014925">
    <property type="entry name" value="CGGC_dom"/>
</dbReference>
<dbReference type="STRING" id="180332.GCA_000797495_00891"/>
<name>A0A4U8QE51_9FIRM</name>
<keyword evidence="3" id="KW-1185">Reference proteome</keyword>
<proteinExistence type="predicted"/>
<protein>
    <submittedName>
        <fullName evidence="2">Putative metal-binding protein</fullName>
    </submittedName>
</protein>
<evidence type="ECO:0000259" key="1">
    <source>
        <dbReference type="SMART" id="SM01078"/>
    </source>
</evidence>
<sequence length="91" mass="10167">MKAFYARSKSFSRYAKEEAEVAVFMRCNGCENDPATDKGMQEKLQRLVQEGIQTVHAGVCTKDRDGKECPVISRILDMIAESGIEVVRGTH</sequence>